<keyword evidence="5 10" id="KW-0378">Hydrolase</keyword>
<reference evidence="10" key="1">
    <citation type="submission" date="2021-02" db="EMBL/GenBank/DDBJ databases">
        <authorList>
            <person name="Bekaert M."/>
        </authorList>
    </citation>
    <scope>NUCLEOTIDE SEQUENCE</scope>
    <source>
        <strain evidence="10">IoA-00</strain>
    </source>
</reference>
<accession>A0A7R8CG50</accession>
<feature type="domain" description="KANL2-like probable zinc-finger" evidence="9">
    <location>
        <begin position="105"/>
        <end position="155"/>
    </location>
</feature>
<protein>
    <submittedName>
        <fullName evidence="10">SPPL2B</fullName>
        <ecNumber evidence="10">3.4.23.-</ecNumber>
    </submittedName>
</protein>
<dbReference type="GO" id="GO:0033619">
    <property type="term" value="P:membrane protein proteolysis"/>
    <property type="evidence" value="ECO:0007669"/>
    <property type="project" value="TreeGrafter"/>
</dbReference>
<dbReference type="PANTHER" id="PTHR12174">
    <property type="entry name" value="SIGNAL PEPTIDE PEPTIDASE"/>
    <property type="match status" value="1"/>
</dbReference>
<dbReference type="InterPro" id="IPR007369">
    <property type="entry name" value="Peptidase_A22B_SPP"/>
</dbReference>
<organism evidence="10 11">
    <name type="scientific">Lepeophtheirus salmonis</name>
    <name type="common">Salmon louse</name>
    <name type="synonym">Caligus salmonis</name>
    <dbReference type="NCBI Taxonomy" id="72036"/>
    <lineage>
        <taxon>Eukaryota</taxon>
        <taxon>Metazoa</taxon>
        <taxon>Ecdysozoa</taxon>
        <taxon>Arthropoda</taxon>
        <taxon>Crustacea</taxon>
        <taxon>Multicrustacea</taxon>
        <taxon>Hexanauplia</taxon>
        <taxon>Copepoda</taxon>
        <taxon>Siphonostomatoida</taxon>
        <taxon>Caligidae</taxon>
        <taxon>Lepeophtheirus</taxon>
    </lineage>
</organism>
<evidence type="ECO:0000256" key="8">
    <source>
        <dbReference type="ARBA" id="ARBA00023242"/>
    </source>
</evidence>
<dbReference type="InterPro" id="IPR006639">
    <property type="entry name" value="Preselin/SPP"/>
</dbReference>
<evidence type="ECO:0000256" key="2">
    <source>
        <dbReference type="ARBA" id="ARBA00004127"/>
    </source>
</evidence>
<name>A0A7R8CG50_LEPSM</name>
<proteinExistence type="inferred from homology"/>
<keyword evidence="6" id="KW-1133">Transmembrane helix</keyword>
<dbReference type="Pfam" id="PF04258">
    <property type="entry name" value="Peptidase_A22B"/>
    <property type="match status" value="1"/>
</dbReference>
<dbReference type="EMBL" id="HG994580">
    <property type="protein sequence ID" value="CAF2756078.1"/>
    <property type="molecule type" value="Genomic_DNA"/>
</dbReference>
<evidence type="ECO:0000313" key="10">
    <source>
        <dbReference type="EMBL" id="CAF2756078.1"/>
    </source>
</evidence>
<dbReference type="GO" id="GO:0098554">
    <property type="term" value="C:cytoplasmic side of endoplasmic reticulum membrane"/>
    <property type="evidence" value="ECO:0007669"/>
    <property type="project" value="TreeGrafter"/>
</dbReference>
<keyword evidence="11" id="KW-1185">Reference proteome</keyword>
<evidence type="ECO:0000256" key="5">
    <source>
        <dbReference type="ARBA" id="ARBA00022801"/>
    </source>
</evidence>
<dbReference type="SMART" id="SM00730">
    <property type="entry name" value="PSN"/>
    <property type="match status" value="1"/>
</dbReference>
<comment type="similarity">
    <text evidence="3">Belongs to the peptidase A22B family.</text>
</comment>
<evidence type="ECO:0000313" key="11">
    <source>
        <dbReference type="Proteomes" id="UP000675881"/>
    </source>
</evidence>
<keyword evidence="4" id="KW-0812">Transmembrane</keyword>
<evidence type="ECO:0000259" key="9">
    <source>
        <dbReference type="Pfam" id="PF13891"/>
    </source>
</evidence>
<evidence type="ECO:0000256" key="7">
    <source>
        <dbReference type="ARBA" id="ARBA00023136"/>
    </source>
</evidence>
<evidence type="ECO:0000256" key="3">
    <source>
        <dbReference type="ARBA" id="ARBA00006859"/>
    </source>
</evidence>
<keyword evidence="8" id="KW-0539">Nucleus</keyword>
<dbReference type="GO" id="GO:0030660">
    <property type="term" value="C:Golgi-associated vesicle membrane"/>
    <property type="evidence" value="ECO:0007669"/>
    <property type="project" value="TreeGrafter"/>
</dbReference>
<keyword evidence="7" id="KW-0472">Membrane</keyword>
<evidence type="ECO:0000256" key="6">
    <source>
        <dbReference type="ARBA" id="ARBA00022989"/>
    </source>
</evidence>
<dbReference type="GO" id="GO:0098553">
    <property type="term" value="C:lumenal side of endoplasmic reticulum membrane"/>
    <property type="evidence" value="ECO:0007669"/>
    <property type="project" value="TreeGrafter"/>
</dbReference>
<dbReference type="InterPro" id="IPR025927">
    <property type="entry name" value="Znf_KANL2-like"/>
</dbReference>
<dbReference type="Pfam" id="PF13891">
    <property type="entry name" value="zf-C3HC3H_KANSL2"/>
    <property type="match status" value="1"/>
</dbReference>
<gene>
    <name evidence="10" type="ORF">LSAA_958</name>
</gene>
<dbReference type="PANTHER" id="PTHR12174:SF103">
    <property type="entry name" value="INTRAMEMBRANE PROTEASE (IMPAS) FAMILY"/>
    <property type="match status" value="1"/>
</dbReference>
<dbReference type="GO" id="GO:0005765">
    <property type="term" value="C:lysosomal membrane"/>
    <property type="evidence" value="ECO:0007669"/>
    <property type="project" value="TreeGrafter"/>
</dbReference>
<sequence length="962" mass="108556">MPTSTSLTSSLTLFSSFSFSPVTVLNVVPILFHTKPTRPPANSLPSFPLLSHWWIHTLAAAFYIDSLLSLSLSPFGSSKGFSHCQDIVTVSIRIRKILEEDEWEKLKSYDYCLRHILEDKTAPFKQCSYNIKSQKRCLRPAPRADKKDGYCAEHARKTQMNRHKLLAKKGHLELYTRCLEDLRHYEGSEALDACSPPKVIRWDGMGEEVKKEEAVKEMNPHELLSKVRHVSCVVEGGEEVSEEEEDVRVDQAWKGDGDSDAESMDSDLDNPLRHAGIYAAEEVVRIMRDKLICLQKNYIDQFQRLQYLLREERRRYKHAQGWVKTLYLPLRSQVLFRRCGFITPADDEPCETPIPNTFDESTCVYHAYLPSLYFKQESLNCNHTNSRKEQSVPSIKVKVEPISKQEEDIKPDNLVNHIVVGDKNTNGPIIPQEILEMLLTPPLELWSGCCTLRHKLKMKDHWSLVASILCVLAFASSVDSKLETRLGILETSGGDYYCISYIPSLSKIPSKSDSQTFQISSLINFTHVDTCNPNDESVVTDSKNKIPFISGNNDLGNCSIAERAKNLQDSGALGILSDGTVHGEFTPNQFKITIPVISAMKNDIYKLSTTESSESTFRIYHLDHSFLFDPAILALFLMATGTVLLGSFLSGYFSKNKRKGFVSGESGDHTAAQSQTLQPQSITNIQDEDASVSITPLKVIIYVIFMSCFLVTIYFFSSYIIYGLIGLYILLSITSTYSIFEPLVMCSYSKCSGLPTCFFPKWKLWFIYRKEPWIWIIQDFLGILICLLLMRDVRLPSLKICTLLLSLLLFYDIFFVFITPYFTKDGESVMVDVALGGDSGETFPIVLIVPRMLSLKKICYSNVMMLGLGDIALPGLLVSYCYSFDVHMEKPCKIYWICANIGYIIGLIITDVSLLLSGAAQPALLYLVPCTLVPTFLVALCRGEFKTIWNGGPFPSLELNHS</sequence>
<comment type="subcellular location">
    <subcellularLocation>
        <location evidence="2">Endomembrane system</location>
        <topology evidence="2">Multi-pass membrane protein</topology>
    </subcellularLocation>
    <subcellularLocation>
        <location evidence="1">Nucleus</location>
    </subcellularLocation>
</comment>
<dbReference type="GO" id="GO:0005634">
    <property type="term" value="C:nucleus"/>
    <property type="evidence" value="ECO:0007669"/>
    <property type="project" value="UniProtKB-SubCell"/>
</dbReference>
<evidence type="ECO:0000256" key="4">
    <source>
        <dbReference type="ARBA" id="ARBA00022692"/>
    </source>
</evidence>
<dbReference type="Proteomes" id="UP000675881">
    <property type="component" value="Chromosome 1"/>
</dbReference>
<dbReference type="EC" id="3.4.23.-" evidence="10"/>
<dbReference type="GO" id="GO:0042500">
    <property type="term" value="F:aspartic endopeptidase activity, intramembrane cleaving"/>
    <property type="evidence" value="ECO:0007669"/>
    <property type="project" value="InterPro"/>
</dbReference>
<dbReference type="AlphaFoldDB" id="A0A7R8CG50"/>
<evidence type="ECO:0000256" key="1">
    <source>
        <dbReference type="ARBA" id="ARBA00004123"/>
    </source>
</evidence>
<dbReference type="OrthoDB" id="677315at2759"/>